<dbReference type="EMBL" id="DWYS01000145">
    <property type="protein sequence ID" value="HJB08634.1"/>
    <property type="molecule type" value="Genomic_DNA"/>
</dbReference>
<sequence>MVETFIATFMGLSTEMQIVMAIGIICVAVAIIGIIVNFILVLGFGMDYYDTSVIVTMILPWVFILAGSIDVAIGTIILHCS</sequence>
<dbReference type="AlphaFoldDB" id="A0A9D2L9T3"/>
<evidence type="ECO:0000313" key="2">
    <source>
        <dbReference type="EMBL" id="HJB08634.1"/>
    </source>
</evidence>
<protein>
    <submittedName>
        <fullName evidence="2">Uncharacterized protein</fullName>
    </submittedName>
</protein>
<feature type="transmembrane region" description="Helical" evidence="1">
    <location>
        <begin position="58"/>
        <end position="78"/>
    </location>
</feature>
<evidence type="ECO:0000256" key="1">
    <source>
        <dbReference type="SAM" id="Phobius"/>
    </source>
</evidence>
<feature type="transmembrane region" description="Helical" evidence="1">
    <location>
        <begin position="18"/>
        <end position="46"/>
    </location>
</feature>
<reference evidence="2" key="2">
    <citation type="submission" date="2021-04" db="EMBL/GenBank/DDBJ databases">
        <authorList>
            <person name="Gilroy R."/>
        </authorList>
    </citation>
    <scope>NUCLEOTIDE SEQUENCE</scope>
    <source>
        <strain evidence="2">CHK188-4685</strain>
    </source>
</reference>
<name>A0A9D2L9T3_9FIRM</name>
<comment type="caution">
    <text evidence="2">The sequence shown here is derived from an EMBL/GenBank/DDBJ whole genome shotgun (WGS) entry which is preliminary data.</text>
</comment>
<accession>A0A9D2L9T3</accession>
<keyword evidence="1" id="KW-1133">Transmembrane helix</keyword>
<dbReference type="Proteomes" id="UP000886804">
    <property type="component" value="Unassembled WGS sequence"/>
</dbReference>
<reference evidence="2" key="1">
    <citation type="journal article" date="2021" name="PeerJ">
        <title>Extensive microbial diversity within the chicken gut microbiome revealed by metagenomics and culture.</title>
        <authorList>
            <person name="Gilroy R."/>
            <person name="Ravi A."/>
            <person name="Getino M."/>
            <person name="Pursley I."/>
            <person name="Horton D.L."/>
            <person name="Alikhan N.F."/>
            <person name="Baker D."/>
            <person name="Gharbi K."/>
            <person name="Hall N."/>
            <person name="Watson M."/>
            <person name="Adriaenssens E.M."/>
            <person name="Foster-Nyarko E."/>
            <person name="Jarju S."/>
            <person name="Secka A."/>
            <person name="Antonio M."/>
            <person name="Oren A."/>
            <person name="Chaudhuri R.R."/>
            <person name="La Ragione R."/>
            <person name="Hildebrand F."/>
            <person name="Pallen M.J."/>
        </authorList>
    </citation>
    <scope>NUCLEOTIDE SEQUENCE</scope>
    <source>
        <strain evidence="2">CHK188-4685</strain>
    </source>
</reference>
<proteinExistence type="predicted"/>
<organism evidence="2 3">
    <name type="scientific">Candidatus Enterocloster faecavium</name>
    <dbReference type="NCBI Taxonomy" id="2838560"/>
    <lineage>
        <taxon>Bacteria</taxon>
        <taxon>Bacillati</taxon>
        <taxon>Bacillota</taxon>
        <taxon>Clostridia</taxon>
        <taxon>Lachnospirales</taxon>
        <taxon>Lachnospiraceae</taxon>
        <taxon>Enterocloster</taxon>
    </lineage>
</organism>
<evidence type="ECO:0000313" key="3">
    <source>
        <dbReference type="Proteomes" id="UP000886804"/>
    </source>
</evidence>
<gene>
    <name evidence="2" type="ORF">H9716_12365</name>
</gene>
<keyword evidence="1" id="KW-0812">Transmembrane</keyword>
<keyword evidence="1" id="KW-0472">Membrane</keyword>